<gene>
    <name evidence="7" type="ORF">ABUE30_04905</name>
</gene>
<keyword evidence="4" id="KW-0521">NADP</keyword>
<dbReference type="PANTHER" id="PTHR43303">
    <property type="entry name" value="NADPH DEHYDROGENASE C23G7.10C-RELATED"/>
    <property type="match status" value="1"/>
</dbReference>
<reference evidence="7 8" key="1">
    <citation type="journal article" date="2013" name="Int. J. Syst. Evol. Microbiol.">
        <title>Celerinatantimonas yamalensis sp. nov., a cold-adapted diazotrophic bacterium from a cold permafrost brine.</title>
        <authorList>
            <person name="Shcherbakova V."/>
            <person name="Chuvilskaya N."/>
            <person name="Rivkina E."/>
            <person name="Demidov N."/>
            <person name="Uchaeva V."/>
            <person name="Suetin S."/>
            <person name="Suzina N."/>
            <person name="Gilichinsky D."/>
        </authorList>
    </citation>
    <scope>NUCLEOTIDE SEQUENCE [LARGE SCALE GENOMIC DNA]</scope>
    <source>
        <strain evidence="7 8">C7</strain>
    </source>
</reference>
<keyword evidence="5" id="KW-0560">Oxidoreductase</keyword>
<dbReference type="InterPro" id="IPR001155">
    <property type="entry name" value="OxRdtase_FMN_N"/>
</dbReference>
<name>A0ABW9G431_9GAMM</name>
<comment type="cofactor">
    <cofactor evidence="1">
        <name>FMN</name>
        <dbReference type="ChEBI" id="CHEBI:58210"/>
    </cofactor>
</comment>
<evidence type="ECO:0000313" key="8">
    <source>
        <dbReference type="Proteomes" id="UP001629953"/>
    </source>
</evidence>
<evidence type="ECO:0000256" key="1">
    <source>
        <dbReference type="ARBA" id="ARBA00001917"/>
    </source>
</evidence>
<evidence type="ECO:0000256" key="3">
    <source>
        <dbReference type="ARBA" id="ARBA00022643"/>
    </source>
</evidence>
<proteinExistence type="predicted"/>
<keyword evidence="2" id="KW-0285">Flavoprotein</keyword>
<keyword evidence="3" id="KW-0288">FMN</keyword>
<evidence type="ECO:0000313" key="7">
    <source>
        <dbReference type="EMBL" id="MFM2484411.1"/>
    </source>
</evidence>
<dbReference type="Proteomes" id="UP001629953">
    <property type="component" value="Unassembled WGS sequence"/>
</dbReference>
<feature type="domain" description="NADH:flavin oxidoreductase/NADH oxidase N-terminal" evidence="6">
    <location>
        <begin position="4"/>
        <end position="338"/>
    </location>
</feature>
<organism evidence="7 8">
    <name type="scientific">Celerinatantimonas yamalensis</name>
    <dbReference type="NCBI Taxonomy" id="559956"/>
    <lineage>
        <taxon>Bacteria</taxon>
        <taxon>Pseudomonadati</taxon>
        <taxon>Pseudomonadota</taxon>
        <taxon>Gammaproteobacteria</taxon>
        <taxon>Celerinatantimonadaceae</taxon>
        <taxon>Celerinatantimonas</taxon>
    </lineage>
</organism>
<dbReference type="Gene3D" id="3.20.20.70">
    <property type="entry name" value="Aldolase class I"/>
    <property type="match status" value="1"/>
</dbReference>
<dbReference type="SUPFAM" id="SSF51395">
    <property type="entry name" value="FMN-linked oxidoreductases"/>
    <property type="match status" value="1"/>
</dbReference>
<evidence type="ECO:0000259" key="6">
    <source>
        <dbReference type="Pfam" id="PF00724"/>
    </source>
</evidence>
<sequence length="365" mass="40076">MATLFTPLKLDELELVNRIVIAPMCMYSAEHGKMTDWHIQHLGNLAQSGAGLLIIEATAVEPHGRISYGDVGLWDDLTEQAMQRVVDSIRRYSNMPIAVQLGHAGRKGSCDVPWNGGQQIPPEQDLGWQTIAPSAEPCKQTENPPHAMTEEDIVALKSHFVSAAQRAAKIGLDAIELHGAHGYLLHQFLSPLSNLRDDQYGGSLENRMRLVLEVFTEVRAVFPQGKPVGIRISATDWVRGGWDLQQSIALAKALDEQGCSFIHVSSGGLSENQQIEVGPGYQLHFAESIKQAVQMPVIAVGLITEPQQAEEVLQTGQADAVALARGILYDPRWPWHAAVELGEKAIAAEQYQRCAPHNHKDLFSK</sequence>
<dbReference type="CDD" id="cd02932">
    <property type="entry name" value="OYE_YqiM_FMN"/>
    <property type="match status" value="1"/>
</dbReference>
<dbReference type="InterPro" id="IPR044152">
    <property type="entry name" value="YqjM-like"/>
</dbReference>
<dbReference type="Pfam" id="PF00724">
    <property type="entry name" value="Oxidored_FMN"/>
    <property type="match status" value="1"/>
</dbReference>
<evidence type="ECO:0000256" key="4">
    <source>
        <dbReference type="ARBA" id="ARBA00022857"/>
    </source>
</evidence>
<protein>
    <submittedName>
        <fullName evidence="7">NADH:flavin oxidoreductase/NADH oxidase</fullName>
    </submittedName>
</protein>
<dbReference type="RefSeq" id="WP_408622591.1">
    <property type="nucleotide sequence ID" value="NZ_JBEQCT010000002.1"/>
</dbReference>
<dbReference type="InterPro" id="IPR013785">
    <property type="entry name" value="Aldolase_TIM"/>
</dbReference>
<evidence type="ECO:0000256" key="5">
    <source>
        <dbReference type="ARBA" id="ARBA00023002"/>
    </source>
</evidence>
<dbReference type="EMBL" id="JBEQCT010000002">
    <property type="protein sequence ID" value="MFM2484411.1"/>
    <property type="molecule type" value="Genomic_DNA"/>
</dbReference>
<dbReference type="PANTHER" id="PTHR43303:SF4">
    <property type="entry name" value="NADPH DEHYDROGENASE C23G7.10C-RELATED"/>
    <property type="match status" value="1"/>
</dbReference>
<evidence type="ECO:0000256" key="2">
    <source>
        <dbReference type="ARBA" id="ARBA00022630"/>
    </source>
</evidence>
<accession>A0ABW9G431</accession>
<comment type="caution">
    <text evidence="7">The sequence shown here is derived from an EMBL/GenBank/DDBJ whole genome shotgun (WGS) entry which is preliminary data.</text>
</comment>
<keyword evidence="8" id="KW-1185">Reference proteome</keyword>